<reference evidence="2 3" key="1">
    <citation type="journal article" date="2019" name="Nat. Microbiol.">
        <title>Mediterranean grassland soil C-N compound turnover is dependent on rainfall and depth, and is mediated by genomically divergent microorganisms.</title>
        <authorList>
            <person name="Diamond S."/>
            <person name="Andeer P.F."/>
            <person name="Li Z."/>
            <person name="Crits-Christoph A."/>
            <person name="Burstein D."/>
            <person name="Anantharaman K."/>
            <person name="Lane K.R."/>
            <person name="Thomas B.C."/>
            <person name="Pan C."/>
            <person name="Northen T.R."/>
            <person name="Banfield J.F."/>
        </authorList>
    </citation>
    <scope>NUCLEOTIDE SEQUENCE [LARGE SCALE GENOMIC DNA]</scope>
    <source>
        <strain evidence="2">NP_4</strain>
    </source>
</reference>
<dbReference type="AlphaFoldDB" id="A0A537LDK9"/>
<proteinExistence type="predicted"/>
<gene>
    <name evidence="2" type="ORF">E6H01_02265</name>
</gene>
<name>A0A537LDK9_9BACT</name>
<protein>
    <submittedName>
        <fullName evidence="2">Uncharacterized protein</fullName>
    </submittedName>
</protein>
<sequence>MRGLVAGAIVLALIAFVTGAATAESAAEMAKKQLQTAMFHAGELAQRGNVAATSLMHLQHVMNCLEGSGGKNFRAAVGNPCQGQGNGVVIDLQAAEKAGAMGAAKAGRYARAAHDMTANVLGYVKGGSAFTEVDAIQPWAKQIAAQLKLAVDALK</sequence>
<feature type="chain" id="PRO_5021975582" evidence="1">
    <location>
        <begin position="24"/>
        <end position="155"/>
    </location>
</feature>
<evidence type="ECO:0000256" key="1">
    <source>
        <dbReference type="SAM" id="SignalP"/>
    </source>
</evidence>
<evidence type="ECO:0000313" key="3">
    <source>
        <dbReference type="Proteomes" id="UP000319353"/>
    </source>
</evidence>
<keyword evidence="1" id="KW-0732">Signal</keyword>
<organism evidence="2 3">
    <name type="scientific">Candidatus Segetimicrobium genomatis</name>
    <dbReference type="NCBI Taxonomy" id="2569760"/>
    <lineage>
        <taxon>Bacteria</taxon>
        <taxon>Bacillati</taxon>
        <taxon>Candidatus Sysuimicrobiota</taxon>
        <taxon>Candidatus Sysuimicrobiia</taxon>
        <taxon>Candidatus Sysuimicrobiales</taxon>
        <taxon>Candidatus Segetimicrobiaceae</taxon>
        <taxon>Candidatus Segetimicrobium</taxon>
    </lineage>
</organism>
<dbReference type="Proteomes" id="UP000319353">
    <property type="component" value="Unassembled WGS sequence"/>
</dbReference>
<feature type="signal peptide" evidence="1">
    <location>
        <begin position="1"/>
        <end position="23"/>
    </location>
</feature>
<comment type="caution">
    <text evidence="2">The sequence shown here is derived from an EMBL/GenBank/DDBJ whole genome shotgun (WGS) entry which is preliminary data.</text>
</comment>
<dbReference type="EMBL" id="VBAL01000019">
    <property type="protein sequence ID" value="TMJ06101.1"/>
    <property type="molecule type" value="Genomic_DNA"/>
</dbReference>
<evidence type="ECO:0000313" key="2">
    <source>
        <dbReference type="EMBL" id="TMJ06101.1"/>
    </source>
</evidence>
<accession>A0A537LDK9</accession>